<feature type="signal peptide" evidence="1">
    <location>
        <begin position="1"/>
        <end position="26"/>
    </location>
</feature>
<reference evidence="3 4" key="1">
    <citation type="submission" date="2023-09" db="EMBL/GenBank/DDBJ databases">
        <authorList>
            <person name="Rey-Velasco X."/>
        </authorList>
    </citation>
    <scope>NUCLEOTIDE SEQUENCE [LARGE SCALE GENOMIC DNA]</scope>
    <source>
        <strain evidence="3 4">P117</strain>
    </source>
</reference>
<dbReference type="Proteomes" id="UP001253545">
    <property type="component" value="Unassembled WGS sequence"/>
</dbReference>
<evidence type="ECO:0000313" key="3">
    <source>
        <dbReference type="EMBL" id="MDT0593582.1"/>
    </source>
</evidence>
<keyword evidence="4" id="KW-1185">Reference proteome</keyword>
<evidence type="ECO:0000259" key="2">
    <source>
        <dbReference type="Pfam" id="PF17131"/>
    </source>
</evidence>
<organism evidence="3 4">
    <name type="scientific">Glaciecola petra</name>
    <dbReference type="NCBI Taxonomy" id="3075602"/>
    <lineage>
        <taxon>Bacteria</taxon>
        <taxon>Pseudomonadati</taxon>
        <taxon>Pseudomonadota</taxon>
        <taxon>Gammaproteobacteria</taxon>
        <taxon>Alteromonadales</taxon>
        <taxon>Alteromonadaceae</taxon>
        <taxon>Glaciecola</taxon>
    </lineage>
</organism>
<feature type="chain" id="PRO_5045646552" evidence="1">
    <location>
        <begin position="27"/>
        <end position="265"/>
    </location>
</feature>
<proteinExistence type="predicted"/>
<protein>
    <submittedName>
        <fullName evidence="3">Outer membrane lipoprotein-sorting protein</fullName>
    </submittedName>
</protein>
<dbReference type="RefSeq" id="WP_311367090.1">
    <property type="nucleotide sequence ID" value="NZ_JAVRHX010000001.1"/>
</dbReference>
<accession>A0ABU2ZLT2</accession>
<dbReference type="Pfam" id="PF17131">
    <property type="entry name" value="LolA_like"/>
    <property type="match status" value="1"/>
</dbReference>
<name>A0ABU2ZLT2_9ALTE</name>
<feature type="domain" description="Uncharacterized protein TP-0789" evidence="2">
    <location>
        <begin position="81"/>
        <end position="263"/>
    </location>
</feature>
<evidence type="ECO:0000313" key="4">
    <source>
        <dbReference type="Proteomes" id="UP001253545"/>
    </source>
</evidence>
<keyword evidence="1" id="KW-0732">Signal</keyword>
<evidence type="ECO:0000256" key="1">
    <source>
        <dbReference type="SAM" id="SignalP"/>
    </source>
</evidence>
<dbReference type="InterPro" id="IPR033399">
    <property type="entry name" value="TP_0789-like"/>
</dbReference>
<dbReference type="EMBL" id="JAVRHX010000001">
    <property type="protein sequence ID" value="MDT0593582.1"/>
    <property type="molecule type" value="Genomic_DNA"/>
</dbReference>
<dbReference type="CDD" id="cd16329">
    <property type="entry name" value="LolA_like"/>
    <property type="match status" value="1"/>
</dbReference>
<keyword evidence="3" id="KW-0449">Lipoprotein</keyword>
<dbReference type="Gene3D" id="2.50.20.10">
    <property type="entry name" value="Lipoprotein localisation LolA/LolB/LppX"/>
    <property type="match status" value="1"/>
</dbReference>
<gene>
    <name evidence="3" type="ORF">RM552_01835</name>
</gene>
<comment type="caution">
    <text evidence="3">The sequence shown here is derived from an EMBL/GenBank/DDBJ whole genome shotgun (WGS) entry which is preliminary data.</text>
</comment>
<sequence length="265" mass="30827">MPSLQKRMFMLFFILLGFMSINQSVAKDPEKGLQIAKEVKKRDTGWIDTTASLEMILRNPSGDESVREIRIKTLEIEDDGDKALTIFDQPRDVSGTAFLSFSKVSGPDDQWIYMPALKRTKRISTRNKSSPFMGSEFAFEDMTSFEIEKFTFAYIKDETIDDVECYVVEQIPTDKYSGYSSQLVWIDKEHFRVQKIEFYDRKKALLKIMQASDYVQYLDRYWRAMRVDMDNMQTGKSTTLLTSDINFQTGLDDSDFNKNALARLR</sequence>